<sequence>MTKKQKEEFMGLLVQFFHEVIAPVLKENKTELKEEMKDLRHTVDRIERRLETYDDRFDRHDERLTKLEKIHPQNKHVLD</sequence>
<evidence type="ECO:0000313" key="3">
    <source>
        <dbReference type="Proteomes" id="UP000178659"/>
    </source>
</evidence>
<feature type="coiled-coil region" evidence="1">
    <location>
        <begin position="22"/>
        <end position="63"/>
    </location>
</feature>
<accession>A0A1G1VAL4</accession>
<reference evidence="2 3" key="1">
    <citation type="journal article" date="2016" name="Nat. Commun.">
        <title>Thousands of microbial genomes shed light on interconnected biogeochemical processes in an aquifer system.</title>
        <authorList>
            <person name="Anantharaman K."/>
            <person name="Brown C.T."/>
            <person name="Hug L.A."/>
            <person name="Sharon I."/>
            <person name="Castelle C.J."/>
            <person name="Probst A.J."/>
            <person name="Thomas B.C."/>
            <person name="Singh A."/>
            <person name="Wilkins M.J."/>
            <person name="Karaoz U."/>
            <person name="Brodie E.L."/>
            <person name="Williams K.H."/>
            <person name="Hubbard S.S."/>
            <person name="Banfield J.F."/>
        </authorList>
    </citation>
    <scope>NUCLEOTIDE SEQUENCE [LARGE SCALE GENOMIC DNA]</scope>
</reference>
<evidence type="ECO:0000313" key="2">
    <source>
        <dbReference type="EMBL" id="OGY12488.1"/>
    </source>
</evidence>
<organism evidence="2 3">
    <name type="scientific">Candidatus Blackburnbacteria bacterium RIFCSPLOWO2_01_FULL_40_20</name>
    <dbReference type="NCBI Taxonomy" id="1797519"/>
    <lineage>
        <taxon>Bacteria</taxon>
        <taxon>Candidatus Blackburniibacteriota</taxon>
    </lineage>
</organism>
<dbReference type="EMBL" id="MHCC01000027">
    <property type="protein sequence ID" value="OGY12488.1"/>
    <property type="molecule type" value="Genomic_DNA"/>
</dbReference>
<keyword evidence="1" id="KW-0175">Coiled coil</keyword>
<dbReference type="AlphaFoldDB" id="A0A1G1VAL4"/>
<comment type="caution">
    <text evidence="2">The sequence shown here is derived from an EMBL/GenBank/DDBJ whole genome shotgun (WGS) entry which is preliminary data.</text>
</comment>
<name>A0A1G1VAL4_9BACT</name>
<gene>
    <name evidence="2" type="ORF">A3A77_00745</name>
</gene>
<protein>
    <submittedName>
        <fullName evidence="2">Uncharacterized protein</fullName>
    </submittedName>
</protein>
<dbReference type="Proteomes" id="UP000178659">
    <property type="component" value="Unassembled WGS sequence"/>
</dbReference>
<proteinExistence type="predicted"/>
<evidence type="ECO:0000256" key="1">
    <source>
        <dbReference type="SAM" id="Coils"/>
    </source>
</evidence>